<keyword evidence="7" id="KW-1185">Reference proteome</keyword>
<keyword evidence="2 5" id="KW-0812">Transmembrane</keyword>
<reference evidence="6" key="1">
    <citation type="submission" date="2023-06" db="EMBL/GenBank/DDBJ databases">
        <authorList>
            <consortium name="Lawrence Berkeley National Laboratory"/>
            <person name="Ahrendt S."/>
            <person name="Sahu N."/>
            <person name="Indic B."/>
            <person name="Wong-Bajracharya J."/>
            <person name="Merenyi Z."/>
            <person name="Ke H.-M."/>
            <person name="Monk M."/>
            <person name="Kocsube S."/>
            <person name="Drula E."/>
            <person name="Lipzen A."/>
            <person name="Balint B."/>
            <person name="Henrissat B."/>
            <person name="Andreopoulos B."/>
            <person name="Martin F.M."/>
            <person name="Harder C.B."/>
            <person name="Rigling D."/>
            <person name="Ford K.L."/>
            <person name="Foster G.D."/>
            <person name="Pangilinan J."/>
            <person name="Papanicolaou A."/>
            <person name="Barry K."/>
            <person name="LaButti K."/>
            <person name="Viragh M."/>
            <person name="Koriabine M."/>
            <person name="Yan M."/>
            <person name="Riley R."/>
            <person name="Champramary S."/>
            <person name="Plett K.L."/>
            <person name="Tsai I.J."/>
            <person name="Slot J."/>
            <person name="Sipos G."/>
            <person name="Plett J."/>
            <person name="Nagy L.G."/>
            <person name="Grigoriev I.V."/>
        </authorList>
    </citation>
    <scope>NUCLEOTIDE SEQUENCE</scope>
    <source>
        <strain evidence="6">CCBAS 213</strain>
    </source>
</reference>
<dbReference type="Gene3D" id="1.20.1280.290">
    <property type="match status" value="2"/>
</dbReference>
<comment type="caution">
    <text evidence="6">The sequence shown here is derived from an EMBL/GenBank/DDBJ whole genome shotgun (WGS) entry which is preliminary data.</text>
</comment>
<evidence type="ECO:0000313" key="7">
    <source>
        <dbReference type="Proteomes" id="UP001175211"/>
    </source>
</evidence>
<feature type="transmembrane region" description="Helical" evidence="5">
    <location>
        <begin position="12"/>
        <end position="29"/>
    </location>
</feature>
<accession>A0AA39NPD1</accession>
<organism evidence="6 7">
    <name type="scientific">Armillaria tabescens</name>
    <name type="common">Ringless honey mushroom</name>
    <name type="synonym">Agaricus tabescens</name>
    <dbReference type="NCBI Taxonomy" id="1929756"/>
    <lineage>
        <taxon>Eukaryota</taxon>
        <taxon>Fungi</taxon>
        <taxon>Dikarya</taxon>
        <taxon>Basidiomycota</taxon>
        <taxon>Agaricomycotina</taxon>
        <taxon>Agaricomycetes</taxon>
        <taxon>Agaricomycetidae</taxon>
        <taxon>Agaricales</taxon>
        <taxon>Marasmiineae</taxon>
        <taxon>Physalacriaceae</taxon>
        <taxon>Desarmillaria</taxon>
    </lineage>
</organism>
<dbReference type="SMART" id="SM00679">
    <property type="entry name" value="CTNS"/>
    <property type="match status" value="2"/>
</dbReference>
<feature type="transmembrane region" description="Helical" evidence="5">
    <location>
        <begin position="223"/>
        <end position="248"/>
    </location>
</feature>
<feature type="transmembrane region" description="Helical" evidence="5">
    <location>
        <begin position="90"/>
        <end position="109"/>
    </location>
</feature>
<dbReference type="InterPro" id="IPR051415">
    <property type="entry name" value="LAAT-1"/>
</dbReference>
<dbReference type="InterPro" id="IPR006603">
    <property type="entry name" value="PQ-loop_rpt"/>
</dbReference>
<evidence type="ECO:0000256" key="4">
    <source>
        <dbReference type="ARBA" id="ARBA00023136"/>
    </source>
</evidence>
<dbReference type="Proteomes" id="UP001175211">
    <property type="component" value="Unassembled WGS sequence"/>
</dbReference>
<dbReference type="PANTHER" id="PTHR16201">
    <property type="entry name" value="SEVEN TRANSMEMBRANE PROTEIN 1-RELATED"/>
    <property type="match status" value="1"/>
</dbReference>
<protein>
    <submittedName>
        <fullName evidence="6">Uncharacterized protein</fullName>
    </submittedName>
</protein>
<name>A0AA39NPD1_ARMTA</name>
<gene>
    <name evidence="6" type="ORF">EV420DRAFT_26494</name>
</gene>
<keyword evidence="3 5" id="KW-1133">Transmembrane helix</keyword>
<keyword evidence="4 5" id="KW-0472">Membrane</keyword>
<proteinExistence type="predicted"/>
<dbReference type="PANTHER" id="PTHR16201:SF11">
    <property type="entry name" value="PQ-LOOP REPEAT-CONTAINING PROTEIN"/>
    <property type="match status" value="1"/>
</dbReference>
<evidence type="ECO:0000256" key="5">
    <source>
        <dbReference type="SAM" id="Phobius"/>
    </source>
</evidence>
<evidence type="ECO:0000256" key="2">
    <source>
        <dbReference type="ARBA" id="ARBA00022692"/>
    </source>
</evidence>
<dbReference type="GO" id="GO:0016020">
    <property type="term" value="C:membrane"/>
    <property type="evidence" value="ECO:0007669"/>
    <property type="project" value="UniProtKB-SubCell"/>
</dbReference>
<evidence type="ECO:0000256" key="3">
    <source>
        <dbReference type="ARBA" id="ARBA00022989"/>
    </source>
</evidence>
<feature type="transmembrane region" description="Helical" evidence="5">
    <location>
        <begin position="49"/>
        <end position="70"/>
    </location>
</feature>
<sequence length="393" mass="43512">MSESCTPTHDWFTATLTFGLCTGLVISYVPQHLRIIQKGSSEGFSPWFLFLGSTSSASGLLNMVTMQWGIVRCCRFFSFGSCLEMTAGVIQVGLQWAMFTFIMVLYMIYYPPHLKYSEIDVDVHDSRPIHRRVKTPTFTSEWSQSIFLGWITAAHFAIITFTTFFLLLTSPTPSASPPVDPYTPPQYMDKTLANWATFLGVSSALLAAIQYAPQIIHTWRARLVGALSIPMMLIQSPGAVLMVLSIALRPGTNWTSWITFAVAGMMQGTLLALCIAFKIRQRRLHIDDFGEPLTPLQQYSPLPEAMPGLVIGEGEDEVAVRVALASELESAVETDVRSAGVRPVLEITVRPRSGEREPLLGERAGKSTEDVKSGGWFSWGSSNNSYCNEISRC</sequence>
<evidence type="ECO:0000256" key="1">
    <source>
        <dbReference type="ARBA" id="ARBA00004141"/>
    </source>
</evidence>
<dbReference type="AlphaFoldDB" id="A0AA39NPD1"/>
<comment type="subcellular location">
    <subcellularLocation>
        <location evidence="1">Membrane</location>
        <topology evidence="1">Multi-pass membrane protein</topology>
    </subcellularLocation>
</comment>
<dbReference type="RefSeq" id="XP_060339153.1">
    <property type="nucleotide sequence ID" value="XM_060481464.1"/>
</dbReference>
<feature type="transmembrane region" description="Helical" evidence="5">
    <location>
        <begin position="192"/>
        <end position="211"/>
    </location>
</feature>
<dbReference type="Pfam" id="PF04193">
    <property type="entry name" value="PQ-loop"/>
    <property type="match status" value="2"/>
</dbReference>
<feature type="transmembrane region" description="Helical" evidence="5">
    <location>
        <begin position="147"/>
        <end position="168"/>
    </location>
</feature>
<evidence type="ECO:0000313" key="6">
    <source>
        <dbReference type="EMBL" id="KAK0469360.1"/>
    </source>
</evidence>
<dbReference type="GeneID" id="85365012"/>
<dbReference type="EMBL" id="JAUEPS010000001">
    <property type="protein sequence ID" value="KAK0469360.1"/>
    <property type="molecule type" value="Genomic_DNA"/>
</dbReference>
<feature type="transmembrane region" description="Helical" evidence="5">
    <location>
        <begin position="254"/>
        <end position="277"/>
    </location>
</feature>